<dbReference type="EMBL" id="OU898278">
    <property type="protein sequence ID" value="CAG9830882.1"/>
    <property type="molecule type" value="Genomic_DNA"/>
</dbReference>
<organism evidence="1 2">
    <name type="scientific">Diabrotica balteata</name>
    <name type="common">Banded cucumber beetle</name>
    <dbReference type="NCBI Taxonomy" id="107213"/>
    <lineage>
        <taxon>Eukaryota</taxon>
        <taxon>Metazoa</taxon>
        <taxon>Ecdysozoa</taxon>
        <taxon>Arthropoda</taxon>
        <taxon>Hexapoda</taxon>
        <taxon>Insecta</taxon>
        <taxon>Pterygota</taxon>
        <taxon>Neoptera</taxon>
        <taxon>Endopterygota</taxon>
        <taxon>Coleoptera</taxon>
        <taxon>Polyphaga</taxon>
        <taxon>Cucujiformia</taxon>
        <taxon>Chrysomeloidea</taxon>
        <taxon>Chrysomelidae</taxon>
        <taxon>Galerucinae</taxon>
        <taxon>Diabroticina</taxon>
        <taxon>Diabroticites</taxon>
        <taxon>Diabrotica</taxon>
    </lineage>
</organism>
<name>A0A9N9SWL1_DIABA</name>
<protein>
    <submittedName>
        <fullName evidence="1">Uncharacterized protein</fullName>
    </submittedName>
</protein>
<dbReference type="AlphaFoldDB" id="A0A9N9SWL1"/>
<evidence type="ECO:0000313" key="1">
    <source>
        <dbReference type="EMBL" id="CAG9830882.1"/>
    </source>
</evidence>
<proteinExistence type="predicted"/>
<dbReference type="OrthoDB" id="6791791at2759"/>
<evidence type="ECO:0000313" key="2">
    <source>
        <dbReference type="Proteomes" id="UP001153709"/>
    </source>
</evidence>
<reference evidence="1" key="1">
    <citation type="submission" date="2022-01" db="EMBL/GenBank/DDBJ databases">
        <authorList>
            <person name="King R."/>
        </authorList>
    </citation>
    <scope>NUCLEOTIDE SEQUENCE</scope>
</reference>
<keyword evidence="2" id="KW-1185">Reference proteome</keyword>
<sequence>MEVKQEISGETCKLEIEYNELDDAGLNGFESQIQEESNRQITYDYLDIEKCPINTDIKQYGNKINPFEENQKTEKG</sequence>
<gene>
    <name evidence="1" type="ORF">DIABBA_LOCUS4537</name>
</gene>
<dbReference type="Proteomes" id="UP001153709">
    <property type="component" value="Chromosome 3"/>
</dbReference>
<accession>A0A9N9SWL1</accession>